<evidence type="ECO:0000313" key="1">
    <source>
        <dbReference type="EMBL" id="CAB4653753.1"/>
    </source>
</evidence>
<organism evidence="1">
    <name type="scientific">freshwater metagenome</name>
    <dbReference type="NCBI Taxonomy" id="449393"/>
    <lineage>
        <taxon>unclassified sequences</taxon>
        <taxon>metagenomes</taxon>
        <taxon>ecological metagenomes</taxon>
    </lineage>
</organism>
<dbReference type="AlphaFoldDB" id="A0A6J6KZA4"/>
<proteinExistence type="predicted"/>
<dbReference type="EMBL" id="CAEZZM010000109">
    <property type="protein sequence ID" value="CAB4766445.1"/>
    <property type="molecule type" value="Genomic_DNA"/>
</dbReference>
<accession>A0A6J6KZA4</accession>
<name>A0A6J6KZA4_9ZZZZ</name>
<reference evidence="1" key="1">
    <citation type="submission" date="2020-05" db="EMBL/GenBank/DDBJ databases">
        <authorList>
            <person name="Chiriac C."/>
            <person name="Salcher M."/>
            <person name="Ghai R."/>
            <person name="Kavagutti S V."/>
        </authorList>
    </citation>
    <scope>NUCLEOTIDE SEQUENCE</scope>
</reference>
<dbReference type="EMBL" id="CAEZWB010000137">
    <property type="protein sequence ID" value="CAB4653753.1"/>
    <property type="molecule type" value="Genomic_DNA"/>
</dbReference>
<protein>
    <submittedName>
        <fullName evidence="1">Unannotated protein</fullName>
    </submittedName>
</protein>
<gene>
    <name evidence="1" type="ORF">UFOPK2166_00975</name>
    <name evidence="2" type="ORF">UFOPK2872_00894</name>
</gene>
<sequence>MAPSDAWCRKRVAAISCFGQRVGAKAEAHIGFGDLVDDFYVGPFVQVVHQLGSLITKKSSVFEAAVSLHGSNLVAQLKAVLPLVPIPFSRIYWHL</sequence>
<evidence type="ECO:0000313" key="2">
    <source>
        <dbReference type="EMBL" id="CAB4766445.1"/>
    </source>
</evidence>